<keyword evidence="6" id="KW-0808">Transferase</keyword>
<dbReference type="SMART" id="SM00285">
    <property type="entry name" value="PBD"/>
    <property type="match status" value="1"/>
</dbReference>
<feature type="region of interest" description="Disordered" evidence="13">
    <location>
        <begin position="1"/>
        <end position="153"/>
    </location>
</feature>
<feature type="compositionally biased region" description="Low complexity" evidence="13">
    <location>
        <begin position="387"/>
        <end position="400"/>
    </location>
</feature>
<dbReference type="Proteomes" id="UP001150538">
    <property type="component" value="Unassembled WGS sequence"/>
</dbReference>
<dbReference type="GO" id="GO:0005737">
    <property type="term" value="C:cytoplasm"/>
    <property type="evidence" value="ECO:0007669"/>
    <property type="project" value="UniProtKB-SubCell"/>
</dbReference>
<reference evidence="16" key="1">
    <citation type="submission" date="2022-07" db="EMBL/GenBank/DDBJ databases">
        <title>Phylogenomic reconstructions and comparative analyses of Kickxellomycotina fungi.</title>
        <authorList>
            <person name="Reynolds N.K."/>
            <person name="Stajich J.E."/>
            <person name="Barry K."/>
            <person name="Grigoriev I.V."/>
            <person name="Crous P."/>
            <person name="Smith M.E."/>
        </authorList>
    </citation>
    <scope>NUCLEOTIDE SEQUENCE</scope>
    <source>
        <strain evidence="16">NBRC 100468</strain>
    </source>
</reference>
<feature type="compositionally biased region" description="Polar residues" evidence="13">
    <location>
        <begin position="345"/>
        <end position="355"/>
    </location>
</feature>
<evidence type="ECO:0000256" key="6">
    <source>
        <dbReference type="ARBA" id="ARBA00022679"/>
    </source>
</evidence>
<keyword evidence="9 12" id="KW-0067">ATP-binding</keyword>
<dbReference type="Gene3D" id="3.90.810.10">
    <property type="entry name" value="CRIB domain"/>
    <property type="match status" value="1"/>
</dbReference>
<dbReference type="GO" id="GO:0004674">
    <property type="term" value="F:protein serine/threonine kinase activity"/>
    <property type="evidence" value="ECO:0007669"/>
    <property type="project" value="UniProtKB-KW"/>
</dbReference>
<dbReference type="Pfam" id="PF00069">
    <property type="entry name" value="Pkinase"/>
    <property type="match status" value="1"/>
</dbReference>
<dbReference type="InterPro" id="IPR051931">
    <property type="entry name" value="PAK3-like"/>
</dbReference>
<organism evidence="16 17">
    <name type="scientific">Mycoemilia scoparia</name>
    <dbReference type="NCBI Taxonomy" id="417184"/>
    <lineage>
        <taxon>Eukaryota</taxon>
        <taxon>Fungi</taxon>
        <taxon>Fungi incertae sedis</taxon>
        <taxon>Zoopagomycota</taxon>
        <taxon>Kickxellomycotina</taxon>
        <taxon>Kickxellomycetes</taxon>
        <taxon>Kickxellales</taxon>
        <taxon>Kickxellaceae</taxon>
        <taxon>Mycoemilia</taxon>
    </lineage>
</organism>
<keyword evidence="7 12" id="KW-0547">Nucleotide-binding</keyword>
<dbReference type="Gene3D" id="3.30.200.20">
    <property type="entry name" value="Phosphorylase Kinase, domain 1"/>
    <property type="match status" value="1"/>
</dbReference>
<dbReference type="PANTHER" id="PTHR45832:SF22">
    <property type="entry name" value="SERINE_THREONINE-PROTEIN KINASE SAMKA-RELATED"/>
    <property type="match status" value="1"/>
</dbReference>
<feature type="compositionally biased region" description="Polar residues" evidence="13">
    <location>
        <begin position="375"/>
        <end position="386"/>
    </location>
</feature>
<dbReference type="Pfam" id="PF00786">
    <property type="entry name" value="PBD"/>
    <property type="match status" value="1"/>
</dbReference>
<feature type="binding site" evidence="12">
    <location>
        <position position="607"/>
    </location>
    <ligand>
        <name>ATP</name>
        <dbReference type="ChEBI" id="CHEBI:30616"/>
    </ligand>
</feature>
<dbReference type="OrthoDB" id="248923at2759"/>
<feature type="domain" description="Protein kinase" evidence="14">
    <location>
        <begin position="578"/>
        <end position="829"/>
    </location>
</feature>
<evidence type="ECO:0000259" key="15">
    <source>
        <dbReference type="PROSITE" id="PS50108"/>
    </source>
</evidence>
<evidence type="ECO:0000256" key="12">
    <source>
        <dbReference type="PROSITE-ProRule" id="PRU10141"/>
    </source>
</evidence>
<evidence type="ECO:0000256" key="8">
    <source>
        <dbReference type="ARBA" id="ARBA00022777"/>
    </source>
</evidence>
<dbReference type="PROSITE" id="PS50108">
    <property type="entry name" value="CRIB"/>
    <property type="match status" value="1"/>
</dbReference>
<name>A0A9W8A121_9FUNG</name>
<dbReference type="InterPro" id="IPR036936">
    <property type="entry name" value="CRIB_dom_sf"/>
</dbReference>
<keyword evidence="4" id="KW-0963">Cytoplasm</keyword>
<evidence type="ECO:0000256" key="1">
    <source>
        <dbReference type="ARBA" id="ARBA00004496"/>
    </source>
</evidence>
<dbReference type="PANTHER" id="PTHR45832">
    <property type="entry name" value="SERINE/THREONINE-PROTEIN KINASE SAMKA-RELATED-RELATED"/>
    <property type="match status" value="1"/>
</dbReference>
<feature type="compositionally biased region" description="Polar residues" evidence="13">
    <location>
        <begin position="74"/>
        <end position="88"/>
    </location>
</feature>
<comment type="catalytic activity">
    <reaction evidence="10">
        <text>L-threonyl-[protein] + ATP = O-phospho-L-threonyl-[protein] + ADP + H(+)</text>
        <dbReference type="Rhea" id="RHEA:46608"/>
        <dbReference type="Rhea" id="RHEA-COMP:11060"/>
        <dbReference type="Rhea" id="RHEA-COMP:11605"/>
        <dbReference type="ChEBI" id="CHEBI:15378"/>
        <dbReference type="ChEBI" id="CHEBI:30013"/>
        <dbReference type="ChEBI" id="CHEBI:30616"/>
        <dbReference type="ChEBI" id="CHEBI:61977"/>
        <dbReference type="ChEBI" id="CHEBI:456216"/>
        <dbReference type="EC" id="2.7.11.1"/>
    </reaction>
</comment>
<keyword evidence="17" id="KW-1185">Reference proteome</keyword>
<evidence type="ECO:0000256" key="13">
    <source>
        <dbReference type="SAM" id="MobiDB-lite"/>
    </source>
</evidence>
<dbReference type="AlphaFoldDB" id="A0A9W8A121"/>
<evidence type="ECO:0000256" key="2">
    <source>
        <dbReference type="ARBA" id="ARBA00008874"/>
    </source>
</evidence>
<evidence type="ECO:0000256" key="7">
    <source>
        <dbReference type="ARBA" id="ARBA00022741"/>
    </source>
</evidence>
<feature type="compositionally biased region" description="Basic and acidic residues" evidence="13">
    <location>
        <begin position="358"/>
        <end position="367"/>
    </location>
</feature>
<evidence type="ECO:0000256" key="5">
    <source>
        <dbReference type="ARBA" id="ARBA00022527"/>
    </source>
</evidence>
<protein>
    <recommendedName>
        <fullName evidence="3">non-specific serine/threonine protein kinase</fullName>
        <ecNumber evidence="3">2.7.11.1</ecNumber>
    </recommendedName>
</protein>
<feature type="region of interest" description="Disordered" evidence="13">
    <location>
        <begin position="493"/>
        <end position="557"/>
    </location>
</feature>
<evidence type="ECO:0000256" key="4">
    <source>
        <dbReference type="ARBA" id="ARBA00022490"/>
    </source>
</evidence>
<evidence type="ECO:0000256" key="3">
    <source>
        <dbReference type="ARBA" id="ARBA00012513"/>
    </source>
</evidence>
<sequence length="854" mass="93422">MATLDKNYGNSNSEVVSNNATEARLNNPDSFIPRRSAPPPPGVKPSASTTALRDSAAAGGSGSGVNSVSSNSATNLQHSKQQPSQAFHAQSFRPQRPAPPAPRKGEGRPPPPPPASSHSASAGQSTSSLRRSKTGSSSSSNENNAHARKLSDAKRIQSPYLGSLEPVQATQLSTSKSFRGVFNNLVNSMSDLLSNDKKSEISAPYNPIHLTHVGFNTDTGEFTGLPREWSIMLREAGITKQDQETNPEAVKEVVKFYQESTKHPDDVVWKKMAAANQYEQKQAYQTHQQKPSSSSATSATYNPVQNERQYQHSSPQRQNGTKHGHSGSLTGQGGQYHGAGGEHYLQNSGQPQGQQDVKFADAPDGREHQKHKAQLSYSKSVGSYTHSAQPSNASSSASLSHTRHPSASSSLGRKASQGAHPHYGGPHQQMAAQGMNIAGSQPQQQPGPNFRQPEKIMGSGHMVQQQPQVHQNVDPMAMQPNGQRIPQAYAQMPPRQMAPPQHNIQQQVQNQPQKQHYHPQQQPQPQQQVGVAHPQQAGGHVPGQTPIPRRQPAPQPAMTDVVERLRNICNPNDPYRLYRNLIKIGQGASGGVFTAQPVGSSTIVAIKQMNLERQPKKDLIINEILVMRESKHKNIVNFIDSFLVRGDLWVVMEYMEGGSLTDVVTNNLMTEGQIAAVCRETLEGLEHLHSKGVIHRDIKSDNVLLSLDGSIKLTDFGFCAQLAEGNAKRTTMVGTPYWMAPEVVTRKEYGPKVDVWSLGIMSIEMVDGEPPYLNENPLRALYLIATNGTPKIQHPESLSFVFRDFLNKALEVHAEKRPNATEILRHPFLKKADPLPTLRPLIQAAREAARRNGQ</sequence>
<dbReference type="EMBL" id="JANBPU010000121">
    <property type="protein sequence ID" value="KAJ1915980.1"/>
    <property type="molecule type" value="Genomic_DNA"/>
</dbReference>
<feature type="compositionally biased region" description="Polar residues" evidence="13">
    <location>
        <begin position="280"/>
        <end position="319"/>
    </location>
</feature>
<dbReference type="InterPro" id="IPR008271">
    <property type="entry name" value="Ser/Thr_kinase_AS"/>
</dbReference>
<dbReference type="InterPro" id="IPR000719">
    <property type="entry name" value="Prot_kinase_dom"/>
</dbReference>
<evidence type="ECO:0000256" key="10">
    <source>
        <dbReference type="ARBA" id="ARBA00047899"/>
    </source>
</evidence>
<dbReference type="GO" id="GO:0005524">
    <property type="term" value="F:ATP binding"/>
    <property type="evidence" value="ECO:0007669"/>
    <property type="project" value="UniProtKB-UniRule"/>
</dbReference>
<accession>A0A9W8A121</accession>
<feature type="domain" description="CRIB" evidence="15">
    <location>
        <begin position="201"/>
        <end position="214"/>
    </location>
</feature>
<dbReference type="InterPro" id="IPR011009">
    <property type="entry name" value="Kinase-like_dom_sf"/>
</dbReference>
<evidence type="ECO:0000313" key="17">
    <source>
        <dbReference type="Proteomes" id="UP001150538"/>
    </source>
</evidence>
<evidence type="ECO:0000256" key="9">
    <source>
        <dbReference type="ARBA" id="ARBA00022840"/>
    </source>
</evidence>
<feature type="compositionally biased region" description="Low complexity" evidence="13">
    <location>
        <begin position="116"/>
        <end position="140"/>
    </location>
</feature>
<dbReference type="PROSITE" id="PS50011">
    <property type="entry name" value="PROTEIN_KINASE_DOM"/>
    <property type="match status" value="1"/>
</dbReference>
<evidence type="ECO:0000259" key="14">
    <source>
        <dbReference type="PROSITE" id="PS50011"/>
    </source>
</evidence>
<comment type="similarity">
    <text evidence="2">Belongs to the protein kinase superfamily. STE Ser/Thr protein kinase family. STE20 subfamily.</text>
</comment>
<comment type="catalytic activity">
    <reaction evidence="11">
        <text>L-seryl-[protein] + ATP = O-phospho-L-seryl-[protein] + ADP + H(+)</text>
        <dbReference type="Rhea" id="RHEA:17989"/>
        <dbReference type="Rhea" id="RHEA-COMP:9863"/>
        <dbReference type="Rhea" id="RHEA-COMP:11604"/>
        <dbReference type="ChEBI" id="CHEBI:15378"/>
        <dbReference type="ChEBI" id="CHEBI:29999"/>
        <dbReference type="ChEBI" id="CHEBI:30616"/>
        <dbReference type="ChEBI" id="CHEBI:83421"/>
        <dbReference type="ChEBI" id="CHEBI:456216"/>
        <dbReference type="EC" id="2.7.11.1"/>
    </reaction>
</comment>
<dbReference type="Gene3D" id="1.10.510.10">
    <property type="entry name" value="Transferase(Phosphotransferase) domain 1"/>
    <property type="match status" value="1"/>
</dbReference>
<keyword evidence="8" id="KW-0418">Kinase</keyword>
<dbReference type="InterPro" id="IPR033923">
    <property type="entry name" value="PAK_BD"/>
</dbReference>
<feature type="compositionally biased region" description="Polar residues" evidence="13">
    <location>
        <begin position="8"/>
        <end position="21"/>
    </location>
</feature>
<dbReference type="PROSITE" id="PS00108">
    <property type="entry name" value="PROTEIN_KINASE_ST"/>
    <property type="match status" value="1"/>
</dbReference>
<dbReference type="SMART" id="SM00220">
    <property type="entry name" value="S_TKc"/>
    <property type="match status" value="1"/>
</dbReference>
<dbReference type="PROSITE" id="PS00107">
    <property type="entry name" value="PROTEIN_KINASE_ATP"/>
    <property type="match status" value="1"/>
</dbReference>
<dbReference type="InterPro" id="IPR017441">
    <property type="entry name" value="Protein_kinase_ATP_BS"/>
</dbReference>
<comment type="subcellular location">
    <subcellularLocation>
        <location evidence="1">Cytoplasm</location>
    </subcellularLocation>
</comment>
<evidence type="ECO:0000313" key="16">
    <source>
        <dbReference type="EMBL" id="KAJ1915980.1"/>
    </source>
</evidence>
<gene>
    <name evidence="16" type="ORF">H4219_004041</name>
</gene>
<dbReference type="CDD" id="cd06614">
    <property type="entry name" value="STKc_PAK"/>
    <property type="match status" value="1"/>
</dbReference>
<proteinExistence type="inferred from homology"/>
<comment type="caution">
    <text evidence="16">The sequence shown here is derived from an EMBL/GenBank/DDBJ whole genome shotgun (WGS) entry which is preliminary data.</text>
</comment>
<dbReference type="SUPFAM" id="SSF56112">
    <property type="entry name" value="Protein kinase-like (PK-like)"/>
    <property type="match status" value="1"/>
</dbReference>
<feature type="region of interest" description="Disordered" evidence="13">
    <location>
        <begin position="280"/>
        <end position="429"/>
    </location>
</feature>
<feature type="compositionally biased region" description="Pro residues" evidence="13">
    <location>
        <begin position="96"/>
        <end position="115"/>
    </location>
</feature>
<feature type="compositionally biased region" description="Gly residues" evidence="13">
    <location>
        <begin position="330"/>
        <end position="341"/>
    </location>
</feature>
<keyword evidence="5" id="KW-0723">Serine/threonine-protein kinase</keyword>
<dbReference type="InterPro" id="IPR000095">
    <property type="entry name" value="CRIB_dom"/>
</dbReference>
<feature type="compositionally biased region" description="Low complexity" evidence="13">
    <location>
        <begin position="493"/>
        <end position="536"/>
    </location>
</feature>
<feature type="compositionally biased region" description="Low complexity" evidence="13">
    <location>
        <begin position="64"/>
        <end position="73"/>
    </location>
</feature>
<evidence type="ECO:0000256" key="11">
    <source>
        <dbReference type="ARBA" id="ARBA00048679"/>
    </source>
</evidence>
<dbReference type="FunFam" id="1.10.510.10:FF:000011">
    <property type="entry name" value="Non-specific serine/threonine protein kinase"/>
    <property type="match status" value="1"/>
</dbReference>
<dbReference type="EC" id="2.7.11.1" evidence="3"/>
<dbReference type="CDD" id="cd01093">
    <property type="entry name" value="CRIB_PAK_like"/>
    <property type="match status" value="1"/>
</dbReference>